<evidence type="ECO:0000256" key="8">
    <source>
        <dbReference type="ARBA" id="ARBA00023015"/>
    </source>
</evidence>
<dbReference type="OrthoDB" id="447953at2759"/>
<dbReference type="GO" id="GO:0034045">
    <property type="term" value="C:phagophore assembly site membrane"/>
    <property type="evidence" value="ECO:0007669"/>
    <property type="project" value="TreeGrafter"/>
</dbReference>
<evidence type="ECO:0000256" key="10">
    <source>
        <dbReference type="ARBA" id="ARBA00023163"/>
    </source>
</evidence>
<dbReference type="PANTHER" id="PTHR13222">
    <property type="entry name" value="RB1-INDUCIBLE COILED-COIL"/>
    <property type="match status" value="1"/>
</dbReference>
<evidence type="ECO:0000256" key="7">
    <source>
        <dbReference type="ARBA" id="ARBA00023006"/>
    </source>
</evidence>
<dbReference type="GO" id="GO:0060090">
    <property type="term" value="F:molecular adaptor activity"/>
    <property type="evidence" value="ECO:0007669"/>
    <property type="project" value="TreeGrafter"/>
</dbReference>
<evidence type="ECO:0000256" key="16">
    <source>
        <dbReference type="ARBA" id="ARBA00080154"/>
    </source>
</evidence>
<dbReference type="GO" id="GO:0061723">
    <property type="term" value="P:glycophagy"/>
    <property type="evidence" value="ECO:0007669"/>
    <property type="project" value="TreeGrafter"/>
</dbReference>
<keyword evidence="7" id="KW-0072">Autophagy</keyword>
<evidence type="ECO:0000256" key="15">
    <source>
        <dbReference type="ARBA" id="ARBA00069790"/>
    </source>
</evidence>
<evidence type="ECO:0000256" key="12">
    <source>
        <dbReference type="ARBA" id="ARBA00023242"/>
    </source>
</evidence>
<organism evidence="17">
    <name type="scientific">Cyprideis torosa</name>
    <dbReference type="NCBI Taxonomy" id="163714"/>
    <lineage>
        <taxon>Eukaryota</taxon>
        <taxon>Metazoa</taxon>
        <taxon>Ecdysozoa</taxon>
        <taxon>Arthropoda</taxon>
        <taxon>Crustacea</taxon>
        <taxon>Oligostraca</taxon>
        <taxon>Ostracoda</taxon>
        <taxon>Podocopa</taxon>
        <taxon>Podocopida</taxon>
        <taxon>Cytherocopina</taxon>
        <taxon>Cytheroidea</taxon>
        <taxon>Cytherideidae</taxon>
        <taxon>Cyprideis</taxon>
    </lineage>
</organism>
<evidence type="ECO:0000256" key="1">
    <source>
        <dbReference type="ARBA" id="ARBA00004123"/>
    </source>
</evidence>
<dbReference type="EMBL" id="OB660159">
    <property type="protein sequence ID" value="CAD7223146.1"/>
    <property type="molecule type" value="Genomic_DNA"/>
</dbReference>
<dbReference type="GO" id="GO:0005764">
    <property type="term" value="C:lysosome"/>
    <property type="evidence" value="ECO:0007669"/>
    <property type="project" value="UniProtKB-SubCell"/>
</dbReference>
<sequence>MFVFRVDTGTMLQFDMNIALDSVAKMKRVIHKDYHISPEDQVLLISGGESLDDDQRVCSYSAGTDTNPIFLFCKNAIQNHHPPIPPDPISDREAFGVDAAERCLKLRPSLETITQRAQTAELLDHEAVKLTQTCEQLINDQRLQHQAWAAVVVNLEDAVVAFSKRMERFTESYEHYLDCRPKYQQLLDDLPDDILLLGRLPLLPCLCTEASVGSVLDRFPEPTLLNWVESMKGGESLDAMADDCRKRLKQFDTKLLKTLQEKYDAVCTNVNEKNMKEIKGIENRLRGLDNFIEDGNRLREEQSRLAEIINRHKNTAANLGDTQGLPKLCETHEHHMKEMLQTQERLFDIRKKCQKSKEELCKNLHVRLKWIMMCQNKIVERDSEILFFHDNLQALRKHFGVLRQIHLAPGLYLSAAVEWSIKLSHRGNSLYRSEVARRQSLSIELEAHFLRALFSGLGDLPPNFATVAPRPFDLYLPEIRPVDVDKLKSSLPFFGDALKPFPSSAPHLEAMNALIALLPGVEDSRSLGIESSDSFWECALENLWDSSDFQLIFPELRALHELERSSASNSAAGGRVFMDAMTGPSRNLSVQQCSQETQTDLFPTASIGVGGQIFPESSSTRSPEDLEAEVMELRAMLTSKENILTSVRDELTAEVISLRGQLETEQERKNSDQVKVDTVLEERDSARRTVAELKSVIREDEAKMERLEQAKEEAEKKFALETELELETLRTEFEKEKAQLKEFLSTVEAEKASLEKHVSMLEANVQQEVDKAVKVLEVSFAEREKKAVEKALIDRNLLAEREREEYIANAIDETRAKLVLQFREMSEKGKHALEEKHQAELRTLKSELEEELQKKEQEMKKRFEEEMNSVVAHHKDELEGLRSRFRMMNLTSHHTESPTPPAPSDSTQDGGRNLETLVPVLQEELEKCSAADEKGLQALLPLRNSLNRLLSETVTRSVSVGEVMDLSASVSSPEPIMSASVCPAVPSAFSTESLRRNFAQVCAEKDKLQEKLGNSEATYYHNRVEIYNFAY</sequence>
<dbReference type="FunFam" id="3.10.20.90:FF:000049">
    <property type="entry name" value="RB1-inducible coiled-coil protein 1 isoform X1"/>
    <property type="match status" value="1"/>
</dbReference>
<dbReference type="GO" id="GO:0000045">
    <property type="term" value="P:autophagosome assembly"/>
    <property type="evidence" value="ECO:0007669"/>
    <property type="project" value="InterPro"/>
</dbReference>
<dbReference type="Gene3D" id="3.10.20.90">
    <property type="entry name" value="Phosphatidylinositol 3-kinase Catalytic Subunit, Chain A, domain 1"/>
    <property type="match status" value="1"/>
</dbReference>
<dbReference type="GO" id="GO:0034727">
    <property type="term" value="P:piecemeal microautophagy of the nucleus"/>
    <property type="evidence" value="ECO:0007669"/>
    <property type="project" value="TreeGrafter"/>
</dbReference>
<dbReference type="GO" id="GO:0031090">
    <property type="term" value="C:organelle membrane"/>
    <property type="evidence" value="ECO:0007669"/>
    <property type="project" value="UniProtKB-ARBA"/>
</dbReference>
<evidence type="ECO:0000256" key="9">
    <source>
        <dbReference type="ARBA" id="ARBA00023054"/>
    </source>
</evidence>
<evidence type="ECO:0000256" key="5">
    <source>
        <dbReference type="ARBA" id="ARBA00022490"/>
    </source>
</evidence>
<evidence type="ECO:0000256" key="6">
    <source>
        <dbReference type="ARBA" id="ARBA00022553"/>
    </source>
</evidence>
<evidence type="ECO:0000256" key="2">
    <source>
        <dbReference type="ARBA" id="ARBA00004329"/>
    </source>
</evidence>
<dbReference type="AlphaFoldDB" id="A0A7R8W1S6"/>
<proteinExistence type="predicted"/>
<dbReference type="GO" id="GO:0034517">
    <property type="term" value="P:ribophagy"/>
    <property type="evidence" value="ECO:0007669"/>
    <property type="project" value="TreeGrafter"/>
</dbReference>
<dbReference type="GO" id="GO:0000422">
    <property type="term" value="P:autophagy of mitochondrion"/>
    <property type="evidence" value="ECO:0007669"/>
    <property type="project" value="TreeGrafter"/>
</dbReference>
<keyword evidence="5" id="KW-0963">Cytoplasm</keyword>
<gene>
    <name evidence="17" type="ORF">CTOB1V02_LOCUS1140</name>
</gene>
<dbReference type="CDD" id="cd17060">
    <property type="entry name" value="Ubl_RB1CC1"/>
    <property type="match status" value="1"/>
</dbReference>
<dbReference type="GO" id="GO:0005829">
    <property type="term" value="C:cytosol"/>
    <property type="evidence" value="ECO:0007669"/>
    <property type="project" value="UniProtKB-SubCell"/>
</dbReference>
<dbReference type="GO" id="GO:0061709">
    <property type="term" value="P:reticulophagy"/>
    <property type="evidence" value="ECO:0007669"/>
    <property type="project" value="TreeGrafter"/>
</dbReference>
<evidence type="ECO:0000256" key="3">
    <source>
        <dbReference type="ARBA" id="ARBA00004371"/>
    </source>
</evidence>
<keyword evidence="13" id="KW-0131">Cell cycle</keyword>
<dbReference type="GO" id="GO:0008285">
    <property type="term" value="P:negative regulation of cell population proliferation"/>
    <property type="evidence" value="ECO:0007669"/>
    <property type="project" value="UniProtKB-ARBA"/>
</dbReference>
<dbReference type="GO" id="GO:1990316">
    <property type="term" value="C:Atg1/ULK1 kinase complex"/>
    <property type="evidence" value="ECO:0007669"/>
    <property type="project" value="TreeGrafter"/>
</dbReference>
<evidence type="ECO:0000256" key="11">
    <source>
        <dbReference type="ARBA" id="ARBA00023228"/>
    </source>
</evidence>
<dbReference type="GO" id="GO:0005634">
    <property type="term" value="C:nucleus"/>
    <property type="evidence" value="ECO:0007669"/>
    <property type="project" value="UniProtKB-SubCell"/>
</dbReference>
<dbReference type="GO" id="GO:0019901">
    <property type="term" value="F:protein kinase binding"/>
    <property type="evidence" value="ECO:0007669"/>
    <property type="project" value="UniProtKB-ARBA"/>
</dbReference>
<evidence type="ECO:0000313" key="17">
    <source>
        <dbReference type="EMBL" id="CAD7223146.1"/>
    </source>
</evidence>
<keyword evidence="11" id="KW-0458">Lysosome</keyword>
<dbReference type="PANTHER" id="PTHR13222:SF1">
    <property type="entry name" value="RB1-INDUCIBLE COILED-COIL PROTEIN 1"/>
    <property type="match status" value="1"/>
</dbReference>
<keyword evidence="9" id="KW-0175">Coiled coil</keyword>
<protein>
    <recommendedName>
        <fullName evidence="15">RB1-inducible coiled-coil protein 1</fullName>
    </recommendedName>
    <alternativeName>
        <fullName evidence="16">FAK family kinase-interacting protein of 200 kDa</fullName>
    </alternativeName>
</protein>
<comment type="function">
    <text evidence="14">Involved in autophagy. Regulates early events but also late events of autophagosome formation through direct interaction with Atg16L1. Required for the formation of the autophagosome-like double-membrane structure that surrounds the Salmonella-containing vacuole (SCV) during S.typhimurium infection and subsequent xenophagy. Involved in repair of DNA damage caused by ionizing radiation, which subsequently improves cell survival by decreasing apoptosis. Inhibits PTK2/FAK1 and PTK2B/PYK2 kinase activity, affecting their downstream signaling pathways. Plays a role as a modulator of TGF-beta-signaling by restricting substrate specificity of RNF111. Functions as a DNA-binding transcription factor. Is a potent regulator of the RB1 pathway through induction of RB1 expression. Plays a crucial role in muscular differentiation. Plays an indispensable role in fetal hematopoiesis and in the regulation of neuronal homeostasis.</text>
</comment>
<comment type="subcellular location">
    <subcellularLocation>
        <location evidence="4">Cytoplasm</location>
        <location evidence="4">Cytosol</location>
    </subcellularLocation>
    <subcellularLocation>
        <location evidence="3">Lysosome</location>
    </subcellularLocation>
    <subcellularLocation>
        <location evidence="1">Nucleus</location>
    </subcellularLocation>
    <subcellularLocation>
        <location evidence="2">Preautophagosomal structure</location>
    </subcellularLocation>
</comment>
<keyword evidence="12" id="KW-0539">Nucleus</keyword>
<reference evidence="17" key="1">
    <citation type="submission" date="2020-11" db="EMBL/GenBank/DDBJ databases">
        <authorList>
            <person name="Tran Van P."/>
        </authorList>
    </citation>
    <scope>NUCLEOTIDE SEQUENCE</scope>
</reference>
<dbReference type="InterPro" id="IPR040040">
    <property type="entry name" value="ATG11"/>
</dbReference>
<accession>A0A7R8W1S6</accession>
<evidence type="ECO:0000256" key="13">
    <source>
        <dbReference type="ARBA" id="ARBA00023306"/>
    </source>
</evidence>
<keyword evidence="6" id="KW-0597">Phosphoprotein</keyword>
<evidence type="ECO:0000256" key="4">
    <source>
        <dbReference type="ARBA" id="ARBA00004514"/>
    </source>
</evidence>
<keyword evidence="10" id="KW-0804">Transcription</keyword>
<keyword evidence="8" id="KW-0805">Transcription regulation</keyword>
<evidence type="ECO:0000256" key="14">
    <source>
        <dbReference type="ARBA" id="ARBA00053494"/>
    </source>
</evidence>
<name>A0A7R8W1S6_9CRUS</name>